<feature type="transmembrane region" description="Helical" evidence="5">
    <location>
        <begin position="223"/>
        <end position="243"/>
    </location>
</feature>
<feature type="transmembrane region" description="Helical" evidence="5">
    <location>
        <begin position="173"/>
        <end position="195"/>
    </location>
</feature>
<accession>A0A0R3RK79</accession>
<evidence type="ECO:0000256" key="4">
    <source>
        <dbReference type="ARBA" id="ARBA00023136"/>
    </source>
</evidence>
<dbReference type="Proteomes" id="UP000050640">
    <property type="component" value="Unplaced"/>
</dbReference>
<keyword evidence="2 5" id="KW-0812">Transmembrane</keyword>
<feature type="transmembrane region" description="Helical" evidence="5">
    <location>
        <begin position="63"/>
        <end position="85"/>
    </location>
</feature>
<comment type="subcellular location">
    <subcellularLocation>
        <location evidence="1">Membrane</location>
        <topology evidence="1">Multi-pass membrane protein</topology>
    </subcellularLocation>
</comment>
<dbReference type="GO" id="GO:0055085">
    <property type="term" value="P:transmembrane transport"/>
    <property type="evidence" value="ECO:0007669"/>
    <property type="project" value="InterPro"/>
</dbReference>
<keyword evidence="3 5" id="KW-1133">Transmembrane helix</keyword>
<evidence type="ECO:0000313" key="7">
    <source>
        <dbReference type="Proteomes" id="UP000050640"/>
    </source>
</evidence>
<evidence type="ECO:0000256" key="2">
    <source>
        <dbReference type="ARBA" id="ARBA00022692"/>
    </source>
</evidence>
<feature type="transmembrane region" description="Helical" evidence="5">
    <location>
        <begin position="302"/>
        <end position="323"/>
    </location>
</feature>
<dbReference type="GO" id="GO:0016020">
    <property type="term" value="C:membrane"/>
    <property type="evidence" value="ECO:0007669"/>
    <property type="project" value="UniProtKB-SubCell"/>
</dbReference>
<sequence length="451" mass="50712">MTHSTVQKVMLKYSKLKNQTIFQNTEEVFDYFNNTLTPNITNGTNSNFEFSKNLTDLDDLKPFHVATAIMFVSGFMQIIMGILRLEFLTCYFSEQVMSGFVIGGCIHVFFAQISHIMGISIPKRSGAGYLYYRICDLLEHASETHLPTVAISLLAMIFLIFGKEVLTPWFADVFLFPVPYELILAIIAITATNFAQISERYKVNVVGDIPTAFPRPILPRFDFISTILLDSLIIAAISVAVHITVAKIVEQRYNYSICYRQEFYALGLSDMLSSFFPVYPVTSGFARSIIGAAVGGSTQLTTLFSILTLLSVILYIGPALAYLPRLIWLMSMLFTICFDVGEGLALAYSAINGKPPWHLLAKNDDGNYCEMKSKQLNSIDSNIYIFRLNEPLIFTSTDRFVVIYEELISYGIKVFFAAPSGNLVKMFDAINFHETIPRNAIIGYLDDAYHL</sequence>
<evidence type="ECO:0000256" key="3">
    <source>
        <dbReference type="ARBA" id="ARBA00022989"/>
    </source>
</evidence>
<feature type="domain" description="SLC26A/SulP transporter" evidence="6">
    <location>
        <begin position="53"/>
        <end position="327"/>
    </location>
</feature>
<dbReference type="Pfam" id="PF00916">
    <property type="entry name" value="Sulfate_transp"/>
    <property type="match status" value="1"/>
</dbReference>
<evidence type="ECO:0000259" key="6">
    <source>
        <dbReference type="Pfam" id="PF00916"/>
    </source>
</evidence>
<feature type="transmembrane region" description="Helical" evidence="5">
    <location>
        <begin position="263"/>
        <end position="282"/>
    </location>
</feature>
<keyword evidence="7" id="KW-1185">Reference proteome</keyword>
<evidence type="ECO:0000256" key="1">
    <source>
        <dbReference type="ARBA" id="ARBA00004141"/>
    </source>
</evidence>
<proteinExistence type="predicted"/>
<dbReference type="InterPro" id="IPR011547">
    <property type="entry name" value="SLC26A/SulP_dom"/>
</dbReference>
<feature type="transmembrane region" description="Helical" evidence="5">
    <location>
        <begin position="97"/>
        <end position="121"/>
    </location>
</feature>
<dbReference type="STRING" id="1147741.A0A0R3RK79"/>
<evidence type="ECO:0000313" key="8">
    <source>
        <dbReference type="WBParaSite" id="EEL_0000188801-mRNA-1"/>
    </source>
</evidence>
<keyword evidence="4 5" id="KW-0472">Membrane</keyword>
<organism evidence="7 8">
    <name type="scientific">Elaeophora elaphi</name>
    <dbReference type="NCBI Taxonomy" id="1147741"/>
    <lineage>
        <taxon>Eukaryota</taxon>
        <taxon>Metazoa</taxon>
        <taxon>Ecdysozoa</taxon>
        <taxon>Nematoda</taxon>
        <taxon>Chromadorea</taxon>
        <taxon>Rhabditida</taxon>
        <taxon>Spirurina</taxon>
        <taxon>Spiruromorpha</taxon>
        <taxon>Filarioidea</taxon>
        <taxon>Onchocercidae</taxon>
        <taxon>Elaeophora</taxon>
    </lineage>
</organism>
<name>A0A0R3RK79_9BILA</name>
<dbReference type="WBParaSite" id="EEL_0000188801-mRNA-1">
    <property type="protein sequence ID" value="EEL_0000188801-mRNA-1"/>
    <property type="gene ID" value="EEL_0000188801"/>
</dbReference>
<reference evidence="8" key="1">
    <citation type="submission" date="2017-02" db="UniProtKB">
        <authorList>
            <consortium name="WormBaseParasite"/>
        </authorList>
    </citation>
    <scope>IDENTIFICATION</scope>
</reference>
<dbReference type="PANTHER" id="PTHR11814">
    <property type="entry name" value="SULFATE TRANSPORTER"/>
    <property type="match status" value="1"/>
</dbReference>
<evidence type="ECO:0000256" key="5">
    <source>
        <dbReference type="SAM" id="Phobius"/>
    </source>
</evidence>
<protein>
    <submittedName>
        <fullName evidence="8">Sulfate_transp domain-containing protein</fullName>
    </submittedName>
</protein>
<dbReference type="InterPro" id="IPR001902">
    <property type="entry name" value="SLC26A/SulP_fam"/>
</dbReference>
<dbReference type="AlphaFoldDB" id="A0A0R3RK79"/>
<feature type="transmembrane region" description="Helical" evidence="5">
    <location>
        <begin position="141"/>
        <end position="161"/>
    </location>
</feature>